<evidence type="ECO:0000256" key="3">
    <source>
        <dbReference type="ARBA" id="ARBA00011738"/>
    </source>
</evidence>
<evidence type="ECO:0000256" key="11">
    <source>
        <dbReference type="ARBA" id="ARBA00071217"/>
    </source>
</evidence>
<comment type="similarity">
    <text evidence="2 12">Belongs to the calycin superfamily. Lipocalin family.</text>
</comment>
<keyword evidence="6 12" id="KW-0472">Membrane</keyword>
<dbReference type="FunFam" id="2.40.128.20:FF:000002">
    <property type="entry name" value="Outer membrane lipoprotein Blc"/>
    <property type="match status" value="1"/>
</dbReference>
<keyword evidence="8 12" id="KW-0998">Cell outer membrane</keyword>
<evidence type="ECO:0000313" key="15">
    <source>
        <dbReference type="Proteomes" id="UP000199046"/>
    </source>
</evidence>
<dbReference type="InterPro" id="IPR002446">
    <property type="entry name" value="Lipocalin_bac"/>
</dbReference>
<evidence type="ECO:0000256" key="12">
    <source>
        <dbReference type="PIRNR" id="PIRNR036893"/>
    </source>
</evidence>
<dbReference type="PANTHER" id="PTHR10612">
    <property type="entry name" value="APOLIPOPROTEIN D"/>
    <property type="match status" value="1"/>
</dbReference>
<dbReference type="Proteomes" id="UP000199046">
    <property type="component" value="Unassembled WGS sequence"/>
</dbReference>
<dbReference type="RefSeq" id="WP_245742989.1">
    <property type="nucleotide sequence ID" value="NZ_FOLY01000004.1"/>
</dbReference>
<dbReference type="PRINTS" id="PR01171">
    <property type="entry name" value="BCTLIPOCALIN"/>
</dbReference>
<protein>
    <recommendedName>
        <fullName evidence="11 12">Outer membrane lipoprotein Blc</fullName>
    </recommendedName>
</protein>
<comment type="subunit">
    <text evidence="3 12">Homodimer.</text>
</comment>
<keyword evidence="5 12" id="KW-0446">Lipid-binding</keyword>
<evidence type="ECO:0000256" key="5">
    <source>
        <dbReference type="ARBA" id="ARBA00023121"/>
    </source>
</evidence>
<dbReference type="GO" id="GO:0006950">
    <property type="term" value="P:response to stress"/>
    <property type="evidence" value="ECO:0007669"/>
    <property type="project" value="UniProtKB-ARBA"/>
</dbReference>
<keyword evidence="7" id="KW-0564">Palmitate</keyword>
<dbReference type="STRING" id="402385.SAMN05421848_2260"/>
<dbReference type="InterPro" id="IPR022271">
    <property type="entry name" value="Lipocalin_ApoD"/>
</dbReference>
<evidence type="ECO:0000256" key="4">
    <source>
        <dbReference type="ARBA" id="ARBA00022729"/>
    </source>
</evidence>
<feature type="domain" description="Lipocalin/cytosolic fatty-acid binding" evidence="13">
    <location>
        <begin position="35"/>
        <end position="173"/>
    </location>
</feature>
<name>A0A1I1KYC1_9GAMM</name>
<sequence length="179" mass="20182">MPDMADLKGLLGSLASAMGGETGIPTGCQAVEGFELERYLGLWYEIARLDHSFERGLRKVTAHYGLRDDEGVAVTNRGFNPDDSEWDEARGKAYFEEDRRTGRFRVSFFGPFYAGYNILWLDDDYEHAIVAGPNHGFLWLLARSPDVAPDMYEHMVMLARQNGFDTDALIRVSHDAPEV</sequence>
<evidence type="ECO:0000256" key="2">
    <source>
        <dbReference type="ARBA" id="ARBA00006889"/>
    </source>
</evidence>
<dbReference type="PANTHER" id="PTHR10612:SF34">
    <property type="entry name" value="APOLIPOPROTEIN D"/>
    <property type="match status" value="1"/>
</dbReference>
<comment type="function">
    <text evidence="10 12">Involved in the storage or transport of lipids necessary for membrane maintenance under stressful conditions. Displays a binding preference for lysophospholipids.</text>
</comment>
<dbReference type="InterPro" id="IPR047202">
    <property type="entry name" value="Lipocalin_Blc-like_dom"/>
</dbReference>
<dbReference type="InterPro" id="IPR012674">
    <property type="entry name" value="Calycin"/>
</dbReference>
<evidence type="ECO:0000313" key="14">
    <source>
        <dbReference type="EMBL" id="SFC65827.1"/>
    </source>
</evidence>
<dbReference type="PROSITE" id="PS00213">
    <property type="entry name" value="LIPOCALIN"/>
    <property type="match status" value="1"/>
</dbReference>
<keyword evidence="9 12" id="KW-0449">Lipoprotein</keyword>
<evidence type="ECO:0000256" key="7">
    <source>
        <dbReference type="ARBA" id="ARBA00023139"/>
    </source>
</evidence>
<evidence type="ECO:0000256" key="6">
    <source>
        <dbReference type="ARBA" id="ARBA00023136"/>
    </source>
</evidence>
<evidence type="ECO:0000259" key="13">
    <source>
        <dbReference type="Pfam" id="PF08212"/>
    </source>
</evidence>
<evidence type="ECO:0000256" key="1">
    <source>
        <dbReference type="ARBA" id="ARBA00004459"/>
    </source>
</evidence>
<dbReference type="CDD" id="cd19438">
    <property type="entry name" value="lipocalin_Blc-like"/>
    <property type="match status" value="1"/>
</dbReference>
<gene>
    <name evidence="14" type="ORF">SAMN05421848_2260</name>
</gene>
<proteinExistence type="inferred from homology"/>
<dbReference type="AlphaFoldDB" id="A0A1I1KYC1"/>
<dbReference type="EMBL" id="FOLY01000004">
    <property type="protein sequence ID" value="SFC65827.1"/>
    <property type="molecule type" value="Genomic_DNA"/>
</dbReference>
<keyword evidence="4" id="KW-0732">Signal</keyword>
<dbReference type="InterPro" id="IPR022272">
    <property type="entry name" value="Lipocalin_CS"/>
</dbReference>
<dbReference type="GO" id="GO:0009279">
    <property type="term" value="C:cell outer membrane"/>
    <property type="evidence" value="ECO:0007669"/>
    <property type="project" value="UniProtKB-SubCell"/>
</dbReference>
<organism evidence="14 15">
    <name type="scientific">Kushneria avicenniae</name>
    <dbReference type="NCBI Taxonomy" id="402385"/>
    <lineage>
        <taxon>Bacteria</taxon>
        <taxon>Pseudomonadati</taxon>
        <taxon>Pseudomonadota</taxon>
        <taxon>Gammaproteobacteria</taxon>
        <taxon>Oceanospirillales</taxon>
        <taxon>Halomonadaceae</taxon>
        <taxon>Kushneria</taxon>
    </lineage>
</organism>
<dbReference type="GO" id="GO:0008289">
    <property type="term" value="F:lipid binding"/>
    <property type="evidence" value="ECO:0007669"/>
    <property type="project" value="UniProtKB-UniRule"/>
</dbReference>
<reference evidence="15" key="1">
    <citation type="submission" date="2016-10" db="EMBL/GenBank/DDBJ databases">
        <authorList>
            <person name="Varghese N."/>
            <person name="Submissions S."/>
        </authorList>
    </citation>
    <scope>NUCLEOTIDE SEQUENCE [LARGE SCALE GENOMIC DNA]</scope>
    <source>
        <strain evidence="15">DSM 23439</strain>
    </source>
</reference>
<dbReference type="InterPro" id="IPR000566">
    <property type="entry name" value="Lipocln_cytosolic_FA-bd_dom"/>
</dbReference>
<evidence type="ECO:0000256" key="10">
    <source>
        <dbReference type="ARBA" id="ARBA00057024"/>
    </source>
</evidence>
<dbReference type="PIRSF" id="PIRSF036893">
    <property type="entry name" value="Lipocalin_ApoD"/>
    <property type="match status" value="1"/>
</dbReference>
<keyword evidence="15" id="KW-1185">Reference proteome</keyword>
<comment type="subcellular location">
    <subcellularLocation>
        <location evidence="1">Cell outer membrane</location>
        <topology evidence="1">Lipid-anchor</topology>
    </subcellularLocation>
</comment>
<dbReference type="Pfam" id="PF08212">
    <property type="entry name" value="Lipocalin_2"/>
    <property type="match status" value="1"/>
</dbReference>
<evidence type="ECO:0000256" key="8">
    <source>
        <dbReference type="ARBA" id="ARBA00023237"/>
    </source>
</evidence>
<dbReference type="Gene3D" id="2.40.128.20">
    <property type="match status" value="1"/>
</dbReference>
<evidence type="ECO:0000256" key="9">
    <source>
        <dbReference type="ARBA" id="ARBA00023288"/>
    </source>
</evidence>
<accession>A0A1I1KYC1</accession>
<dbReference type="SUPFAM" id="SSF50814">
    <property type="entry name" value="Lipocalins"/>
    <property type="match status" value="1"/>
</dbReference>